<accession>A0A0E3Q6L3</accession>
<dbReference type="HOGENOM" id="CLU_156572_0_0_2"/>
<name>A0A0E3Q6L3_9EURY</name>
<dbReference type="KEGG" id="mvc:MSVAZ_2194"/>
<keyword evidence="2" id="KW-1185">Reference proteome</keyword>
<dbReference type="AlphaFoldDB" id="A0A0E3Q6L3"/>
<dbReference type="PATRIC" id="fig|1434123.4.peg.2678"/>
<dbReference type="Proteomes" id="UP000033096">
    <property type="component" value="Chromosome"/>
</dbReference>
<dbReference type="RefSeq" id="WP_048121145.1">
    <property type="nucleotide sequence ID" value="NZ_CP009520.1"/>
</dbReference>
<evidence type="ECO:0000313" key="2">
    <source>
        <dbReference type="Proteomes" id="UP000033096"/>
    </source>
</evidence>
<protein>
    <submittedName>
        <fullName evidence="1">Uncharacterized protein</fullName>
    </submittedName>
</protein>
<organism evidence="1 2">
    <name type="scientific">Methanosarcina vacuolata Z-761</name>
    <dbReference type="NCBI Taxonomy" id="1434123"/>
    <lineage>
        <taxon>Archaea</taxon>
        <taxon>Methanobacteriati</taxon>
        <taxon>Methanobacteriota</taxon>
        <taxon>Stenosarchaea group</taxon>
        <taxon>Methanomicrobia</taxon>
        <taxon>Methanosarcinales</taxon>
        <taxon>Methanosarcinaceae</taxon>
        <taxon>Methanosarcina</taxon>
    </lineage>
</organism>
<dbReference type="EMBL" id="CP009520">
    <property type="protein sequence ID" value="AKB44463.1"/>
    <property type="molecule type" value="Genomic_DNA"/>
</dbReference>
<proteinExistence type="predicted"/>
<sequence>MKEEDVDFFITVNAQLFDMHKEISEMSKKKPDNAINKFKLTYINKIVENANKILGENFKPFNDFELFDEDDLPTNSDITIMLSQYQNAMEKFRCNNIMEGYGRNWVWVVDGKVSDIETASPSTKYKYR</sequence>
<reference evidence="1 2" key="1">
    <citation type="submission" date="2014-07" db="EMBL/GenBank/DDBJ databases">
        <title>Methanogenic archaea and the global carbon cycle.</title>
        <authorList>
            <person name="Henriksen J.R."/>
            <person name="Luke J."/>
            <person name="Reinhart S."/>
            <person name="Benedict M.N."/>
            <person name="Youngblut N.D."/>
            <person name="Metcalf M.E."/>
            <person name="Whitaker R.J."/>
            <person name="Metcalf W.W."/>
        </authorList>
    </citation>
    <scope>NUCLEOTIDE SEQUENCE [LARGE SCALE GENOMIC DNA]</scope>
    <source>
        <strain evidence="1 2">Z-761</strain>
    </source>
</reference>
<gene>
    <name evidence="1" type="ORF">MSVAZ_2194</name>
</gene>
<evidence type="ECO:0000313" key="1">
    <source>
        <dbReference type="EMBL" id="AKB44463.1"/>
    </source>
</evidence>
<dbReference type="GeneID" id="24810661"/>